<evidence type="ECO:0000313" key="7">
    <source>
        <dbReference type="EMBL" id="CCH02964.1"/>
    </source>
</evidence>
<dbReference type="AlphaFoldDB" id="I0KFR1"/>
<evidence type="ECO:0000256" key="2">
    <source>
        <dbReference type="ARBA" id="ARBA00022475"/>
    </source>
</evidence>
<accession>I0KFR1</accession>
<dbReference type="STRING" id="1166018.FAES_4965"/>
<dbReference type="Proteomes" id="UP000011058">
    <property type="component" value="Chromosome"/>
</dbReference>
<feature type="transmembrane region" description="Helical" evidence="6">
    <location>
        <begin position="335"/>
        <end position="357"/>
    </location>
</feature>
<feature type="transmembrane region" description="Helical" evidence="6">
    <location>
        <begin position="420"/>
        <end position="440"/>
    </location>
</feature>
<keyword evidence="5 6" id="KW-0472">Membrane</keyword>
<proteinExistence type="predicted"/>
<evidence type="ECO:0000256" key="6">
    <source>
        <dbReference type="SAM" id="Phobius"/>
    </source>
</evidence>
<name>I0KFR1_9BACT</name>
<evidence type="ECO:0000256" key="4">
    <source>
        <dbReference type="ARBA" id="ARBA00022989"/>
    </source>
</evidence>
<dbReference type="Pfam" id="PF13440">
    <property type="entry name" value="Polysacc_synt_3"/>
    <property type="match status" value="1"/>
</dbReference>
<dbReference type="eggNOG" id="COG2244">
    <property type="taxonomic scope" value="Bacteria"/>
</dbReference>
<evidence type="ECO:0000256" key="3">
    <source>
        <dbReference type="ARBA" id="ARBA00022692"/>
    </source>
</evidence>
<dbReference type="KEGG" id="fae:FAES_4965"/>
<feature type="transmembrane region" description="Helical" evidence="6">
    <location>
        <begin position="12"/>
        <end position="31"/>
    </location>
</feature>
<feature type="transmembrane region" description="Helical" evidence="6">
    <location>
        <begin position="74"/>
        <end position="95"/>
    </location>
</feature>
<sequence length="483" mass="53176">MMKSSVFNIIGGGLRIIITLISVPILIKLLGTKQFGIYSIANAVINIVSLAEWSIALSTTVLTTKDNNKNISSACFYSSIILGLFVFSVTILISTAISEFYSSLSPDDVQSLQRIIQIGSITMCLRVIQQYFVGIEQANNRYDAQNIINTVSNTLFYCGSIAFAYTSKSLLTIFAWQLIITFFSVITHVLFSIRIKLITGIKQLLTWSNTDIKKVLTYSSKIWPSAFGSVLFSQGDRLIVGKLLGLEATGIYTALTSIVNQINILSALPAQPLVSYVKSYLGTAEETKLKKFVENSSSLNVLLSIGIGIILICFSPEIINLLLGKWTGTLNMRKSFILLTIIYSVYSLNASGYYILFAVSKEKLNTAISLTAGLITLTSIFILSNEFGLIGAVVGNAGYWITLLLAYYGLRYIPNSFNYLIKSYIICTGILFLSMISTLISNLLGRGMICIVCILLLCLVLNINIKSLSQKILNKIRPHNNLL</sequence>
<feature type="transmembrane region" description="Helical" evidence="6">
    <location>
        <begin position="115"/>
        <end position="135"/>
    </location>
</feature>
<evidence type="ECO:0000313" key="8">
    <source>
        <dbReference type="Proteomes" id="UP000011058"/>
    </source>
</evidence>
<keyword evidence="3 6" id="KW-0812">Transmembrane</keyword>
<evidence type="ECO:0000256" key="1">
    <source>
        <dbReference type="ARBA" id="ARBA00004651"/>
    </source>
</evidence>
<keyword evidence="2" id="KW-1003">Cell membrane</keyword>
<protein>
    <submittedName>
        <fullName evidence="7">Polysaccharide biosynthesis protein</fullName>
    </submittedName>
</protein>
<feature type="transmembrane region" description="Helical" evidence="6">
    <location>
        <begin position="446"/>
        <end position="465"/>
    </location>
</feature>
<evidence type="ECO:0000256" key="5">
    <source>
        <dbReference type="ARBA" id="ARBA00023136"/>
    </source>
</evidence>
<dbReference type="HOGENOM" id="CLU_554042_0_0_10"/>
<dbReference type="GO" id="GO:0005886">
    <property type="term" value="C:plasma membrane"/>
    <property type="evidence" value="ECO:0007669"/>
    <property type="project" value="UniProtKB-SubCell"/>
</dbReference>
<organism evidence="7 8">
    <name type="scientific">Fibrella aestuarina BUZ 2</name>
    <dbReference type="NCBI Taxonomy" id="1166018"/>
    <lineage>
        <taxon>Bacteria</taxon>
        <taxon>Pseudomonadati</taxon>
        <taxon>Bacteroidota</taxon>
        <taxon>Cytophagia</taxon>
        <taxon>Cytophagales</taxon>
        <taxon>Spirosomataceae</taxon>
        <taxon>Fibrella</taxon>
    </lineage>
</organism>
<dbReference type="OrthoDB" id="951439at2"/>
<dbReference type="EMBL" id="HE796683">
    <property type="protein sequence ID" value="CCH02964.1"/>
    <property type="molecule type" value="Genomic_DNA"/>
</dbReference>
<keyword evidence="4 6" id="KW-1133">Transmembrane helix</keyword>
<dbReference type="InterPro" id="IPR050833">
    <property type="entry name" value="Poly_Biosynth_Transport"/>
</dbReference>
<reference evidence="7 8" key="1">
    <citation type="journal article" date="2012" name="J. Bacteriol.">
        <title>Genome Sequence of Fibrella aestuarina BUZ 2T, a Filamentous Marine Bacterium.</title>
        <authorList>
            <person name="Filippini M."/>
            <person name="Qi W."/>
            <person name="Blom J."/>
            <person name="Goesmann A."/>
            <person name="Smits T.H."/>
            <person name="Bagheri H.C."/>
        </authorList>
    </citation>
    <scope>NUCLEOTIDE SEQUENCE [LARGE SCALE GENOMIC DNA]</scope>
    <source>
        <strain evidence="8">BUZ 2T</strain>
    </source>
</reference>
<dbReference type="PANTHER" id="PTHR30250">
    <property type="entry name" value="PST FAMILY PREDICTED COLANIC ACID TRANSPORTER"/>
    <property type="match status" value="1"/>
</dbReference>
<keyword evidence="8" id="KW-1185">Reference proteome</keyword>
<dbReference type="PANTHER" id="PTHR30250:SF11">
    <property type="entry name" value="O-ANTIGEN TRANSPORTER-RELATED"/>
    <property type="match status" value="1"/>
</dbReference>
<gene>
    <name evidence="7" type="ORF">FAES_4965</name>
</gene>
<feature type="transmembrane region" description="Helical" evidence="6">
    <location>
        <begin position="147"/>
        <end position="167"/>
    </location>
</feature>
<feature type="transmembrane region" description="Helical" evidence="6">
    <location>
        <begin position="364"/>
        <end position="383"/>
    </location>
</feature>
<feature type="transmembrane region" description="Helical" evidence="6">
    <location>
        <begin position="299"/>
        <end position="323"/>
    </location>
</feature>
<feature type="transmembrane region" description="Helical" evidence="6">
    <location>
        <begin position="173"/>
        <end position="193"/>
    </location>
</feature>
<comment type="subcellular location">
    <subcellularLocation>
        <location evidence="1">Cell membrane</location>
        <topology evidence="1">Multi-pass membrane protein</topology>
    </subcellularLocation>
</comment>
<feature type="transmembrane region" description="Helical" evidence="6">
    <location>
        <begin position="37"/>
        <end position="62"/>
    </location>
</feature>
<feature type="transmembrane region" description="Helical" evidence="6">
    <location>
        <begin position="389"/>
        <end position="408"/>
    </location>
</feature>